<sequence>MWMVVQSLKDNSIKYVPKTWYNKKKKMCAWPIAKNYSKRLIEKMTPLHLFEYYWLPVRKIGRLYGSLEEARTKMYYARILTTLSVNREHTCTNIIKKTSENKIIQSPPTVKSKEAHSKMYYSNILSNLSVNREHTTSTEITRKTIENKIVPTPPIVKSSKPKQELQIEHDNKSTSTVIGVKDNKKANCGIPKQEQQIKHNNNSTSTTIRIKDNTQDNSDFQNQVLRLLTKMNDDILSLKSSLNIQHDTINRFDTFLKKTIGQTIGSQISNKSSITFDDIFPLKSQMELETFEEKIKGSKIFRNDVISNLSMLNNMNNIGNSVNCMMSKMFSDELVSQYSLSGVKQKKNFSNLSTYCLLIDAIRYNHGKLDIEKIDAPLAIWLSLAKFRIEQTKRKLISS</sequence>
<name>A0A8R2AGD9_ACYPI</name>
<dbReference type="Proteomes" id="UP000007819">
    <property type="component" value="Chromosome X"/>
</dbReference>
<organism evidence="2 3">
    <name type="scientific">Acyrthosiphon pisum</name>
    <name type="common">Pea aphid</name>
    <dbReference type="NCBI Taxonomy" id="7029"/>
    <lineage>
        <taxon>Eukaryota</taxon>
        <taxon>Metazoa</taxon>
        <taxon>Ecdysozoa</taxon>
        <taxon>Arthropoda</taxon>
        <taxon>Hexapoda</taxon>
        <taxon>Insecta</taxon>
        <taxon>Pterygota</taxon>
        <taxon>Neoptera</taxon>
        <taxon>Paraneoptera</taxon>
        <taxon>Hemiptera</taxon>
        <taxon>Sternorrhyncha</taxon>
        <taxon>Aphidomorpha</taxon>
        <taxon>Aphidoidea</taxon>
        <taxon>Aphididae</taxon>
        <taxon>Macrosiphini</taxon>
        <taxon>Acyrthosiphon</taxon>
    </lineage>
</organism>
<evidence type="ECO:0000259" key="1">
    <source>
        <dbReference type="Pfam" id="PF16064"/>
    </source>
</evidence>
<reference evidence="3" key="1">
    <citation type="submission" date="2010-06" db="EMBL/GenBank/DDBJ databases">
        <authorList>
            <person name="Jiang H."/>
            <person name="Abraham K."/>
            <person name="Ali S."/>
            <person name="Alsbrooks S.L."/>
            <person name="Anim B.N."/>
            <person name="Anosike U.S."/>
            <person name="Attaway T."/>
            <person name="Bandaranaike D.P."/>
            <person name="Battles P.K."/>
            <person name="Bell S.N."/>
            <person name="Bell A.V."/>
            <person name="Beltran B."/>
            <person name="Bickham C."/>
            <person name="Bustamante Y."/>
            <person name="Caleb T."/>
            <person name="Canada A."/>
            <person name="Cardenas V."/>
            <person name="Carter K."/>
            <person name="Chacko J."/>
            <person name="Chandrabose M.N."/>
            <person name="Chavez D."/>
            <person name="Chavez A."/>
            <person name="Chen L."/>
            <person name="Chu H.-S."/>
            <person name="Claassen K.J."/>
            <person name="Cockrell R."/>
            <person name="Collins M."/>
            <person name="Cooper J.A."/>
            <person name="Cree A."/>
            <person name="Curry S.M."/>
            <person name="Da Y."/>
            <person name="Dao M.D."/>
            <person name="Das B."/>
            <person name="Davila M.-L."/>
            <person name="Davy-Carroll L."/>
            <person name="Denson S."/>
            <person name="Dinh H."/>
            <person name="Ebong V.E."/>
            <person name="Edwards J.R."/>
            <person name="Egan A."/>
            <person name="El-Daye J."/>
            <person name="Escobedo L."/>
            <person name="Fernandez S."/>
            <person name="Fernando P.R."/>
            <person name="Flagg N."/>
            <person name="Forbes L.D."/>
            <person name="Fowler R.G."/>
            <person name="Fu Q."/>
            <person name="Gabisi R.A."/>
            <person name="Ganer J."/>
            <person name="Garbino Pronczuk A."/>
            <person name="Garcia R.M."/>
            <person name="Garner T."/>
            <person name="Garrett T.E."/>
            <person name="Gonzalez D.A."/>
            <person name="Hamid H."/>
            <person name="Hawkins E.S."/>
            <person name="Hirani K."/>
            <person name="Hogues M.E."/>
            <person name="Hollins B."/>
            <person name="Hsiao C.-H."/>
            <person name="Jabil R."/>
            <person name="James M.L."/>
            <person name="Jhangiani S.N."/>
            <person name="Johnson B."/>
            <person name="Johnson Q."/>
            <person name="Joshi V."/>
            <person name="Kalu J.B."/>
            <person name="Kam C."/>
            <person name="Kashfia A."/>
            <person name="Keebler J."/>
            <person name="Kisamo H."/>
            <person name="Kovar C.L."/>
            <person name="Lago L.A."/>
            <person name="Lai C.-Y."/>
            <person name="Laidlaw J."/>
            <person name="Lara F."/>
            <person name="Le T.-K."/>
            <person name="Lee S.L."/>
            <person name="Legall F.H."/>
            <person name="Lemon S.J."/>
            <person name="Lewis L.R."/>
            <person name="Li B."/>
            <person name="Liu Y."/>
            <person name="Liu Y.-S."/>
            <person name="Lopez J."/>
            <person name="Lozado R.J."/>
            <person name="Lu J."/>
            <person name="Madu R.C."/>
            <person name="Maheshwari M."/>
            <person name="Maheshwari R."/>
            <person name="Malloy K."/>
            <person name="Martinez E."/>
            <person name="Mathew T."/>
            <person name="Mercado I.C."/>
            <person name="Mercado C."/>
            <person name="Meyer B."/>
            <person name="Montgomery K."/>
            <person name="Morgan M.B."/>
            <person name="Munidasa M."/>
            <person name="Nazareth L.V."/>
            <person name="Nelson J."/>
            <person name="Ng B.M."/>
            <person name="Nguyen N.B."/>
            <person name="Nguyen P.Q."/>
            <person name="Nguyen T."/>
            <person name="Obregon M."/>
            <person name="Okwuonu G.O."/>
            <person name="Onwere C.G."/>
            <person name="Orozco G."/>
            <person name="Parra A."/>
            <person name="Patel S."/>
            <person name="Patil S."/>
            <person name="Perez A."/>
            <person name="Perez Y."/>
            <person name="Pham C."/>
            <person name="Primus E.L."/>
            <person name="Pu L.-L."/>
            <person name="Puazo M."/>
            <person name="Qin X."/>
            <person name="Quiroz J.B."/>
            <person name="Reese J."/>
            <person name="Richards S."/>
            <person name="Rives C.M."/>
            <person name="Robberts R."/>
            <person name="Ruiz S.J."/>
            <person name="Ruiz M.J."/>
            <person name="Santibanez J."/>
            <person name="Schneider B.W."/>
            <person name="Sisson I."/>
            <person name="Smith M."/>
            <person name="Sodergren E."/>
            <person name="Song X.-Z."/>
            <person name="Song B.B."/>
            <person name="Summersgill H."/>
            <person name="Thelus R."/>
            <person name="Thornton R.D."/>
            <person name="Trejos Z.Y."/>
            <person name="Usmani K."/>
            <person name="Vattathil S."/>
            <person name="Villasana D."/>
            <person name="Walker D.L."/>
            <person name="Wang S."/>
            <person name="Wang K."/>
            <person name="White C.S."/>
            <person name="Williams A.C."/>
            <person name="Williamson J."/>
            <person name="Wilson K."/>
            <person name="Woghiren I.O."/>
            <person name="Woodworth J.R."/>
            <person name="Worley K.C."/>
            <person name="Wright R.A."/>
            <person name="Wu W."/>
            <person name="Young L."/>
            <person name="Zhang L."/>
            <person name="Zhang J."/>
            <person name="Zhu Y."/>
            <person name="Muzny D.M."/>
            <person name="Weinstock G."/>
            <person name="Gibbs R.A."/>
        </authorList>
    </citation>
    <scope>NUCLEOTIDE SEQUENCE [LARGE SCALE GENOMIC DNA]</scope>
    <source>
        <strain evidence="3">LSR1</strain>
    </source>
</reference>
<evidence type="ECO:0000313" key="3">
    <source>
        <dbReference type="Proteomes" id="UP000007819"/>
    </source>
</evidence>
<dbReference type="AlphaFoldDB" id="A0A8R2AGD9"/>
<protein>
    <recommendedName>
        <fullName evidence="1">DUF4806 domain-containing protein</fullName>
    </recommendedName>
</protein>
<dbReference type="RefSeq" id="XP_003243933.1">
    <property type="nucleotide sequence ID" value="XM_003243885.3"/>
</dbReference>
<dbReference type="InterPro" id="IPR032071">
    <property type="entry name" value="DUF4806"/>
</dbReference>
<dbReference type="EnsemblMetazoa" id="XM_003243885.4">
    <property type="protein sequence ID" value="XP_003243933.1"/>
    <property type="gene ID" value="LOC100569972"/>
</dbReference>
<feature type="domain" description="DUF4806" evidence="1">
    <location>
        <begin position="278"/>
        <end position="353"/>
    </location>
</feature>
<dbReference type="KEGG" id="api:100569972"/>
<dbReference type="GeneID" id="100569972"/>
<accession>A0A8R2AGD9</accession>
<dbReference type="Pfam" id="PF16064">
    <property type="entry name" value="DUF4806"/>
    <property type="match status" value="1"/>
</dbReference>
<reference evidence="2" key="2">
    <citation type="submission" date="2022-06" db="UniProtKB">
        <authorList>
            <consortium name="EnsemblMetazoa"/>
        </authorList>
    </citation>
    <scope>IDENTIFICATION</scope>
</reference>
<evidence type="ECO:0000313" key="2">
    <source>
        <dbReference type="EnsemblMetazoa" id="XP_003243933.1"/>
    </source>
</evidence>
<keyword evidence="3" id="KW-1185">Reference proteome</keyword>
<proteinExistence type="predicted"/>
<dbReference type="OrthoDB" id="6607884at2759"/>